<feature type="region of interest" description="Disordered" evidence="1">
    <location>
        <begin position="109"/>
        <end position="166"/>
    </location>
</feature>
<name>A0A3N4HHH3_ASCIM</name>
<keyword evidence="3" id="KW-1185">Reference proteome</keyword>
<proteinExistence type="predicted"/>
<dbReference type="Proteomes" id="UP000275078">
    <property type="component" value="Unassembled WGS sequence"/>
</dbReference>
<feature type="compositionally biased region" description="Polar residues" evidence="1">
    <location>
        <begin position="144"/>
        <end position="153"/>
    </location>
</feature>
<organism evidence="2 3">
    <name type="scientific">Ascobolus immersus RN42</name>
    <dbReference type="NCBI Taxonomy" id="1160509"/>
    <lineage>
        <taxon>Eukaryota</taxon>
        <taxon>Fungi</taxon>
        <taxon>Dikarya</taxon>
        <taxon>Ascomycota</taxon>
        <taxon>Pezizomycotina</taxon>
        <taxon>Pezizomycetes</taxon>
        <taxon>Pezizales</taxon>
        <taxon>Ascobolaceae</taxon>
        <taxon>Ascobolus</taxon>
    </lineage>
</organism>
<accession>A0A3N4HHH3</accession>
<feature type="compositionally biased region" description="Low complexity" evidence="1">
    <location>
        <begin position="115"/>
        <end position="143"/>
    </location>
</feature>
<evidence type="ECO:0000313" key="3">
    <source>
        <dbReference type="Proteomes" id="UP000275078"/>
    </source>
</evidence>
<sequence>MARKTPTCVLCNLTFHGRHSREDRRRHMLLQHHNNCTLRFWRWDYQVTIYRASDVNYHCPFQGCDYSESDRPVFERHFGGANSSSHQAYKGRRCFKAEVKENVGPTYEVRTNPRKTIPSPIPTTTKASSTRSSSANTIRSSESQRPLATTSPTNKRKAESTKSEEMRATLRAEYMKRLHEEMLETLGDRSVDLKESAKKQEELKDWFENGMRMLREAELVDL</sequence>
<evidence type="ECO:0000256" key="1">
    <source>
        <dbReference type="SAM" id="MobiDB-lite"/>
    </source>
</evidence>
<protein>
    <submittedName>
        <fullName evidence="2">Uncharacterized protein</fullName>
    </submittedName>
</protein>
<evidence type="ECO:0000313" key="2">
    <source>
        <dbReference type="EMBL" id="RPA73472.1"/>
    </source>
</evidence>
<dbReference type="EMBL" id="ML119820">
    <property type="protein sequence ID" value="RPA73472.1"/>
    <property type="molecule type" value="Genomic_DNA"/>
</dbReference>
<feature type="compositionally biased region" description="Basic and acidic residues" evidence="1">
    <location>
        <begin position="156"/>
        <end position="166"/>
    </location>
</feature>
<dbReference type="AlphaFoldDB" id="A0A3N4HHH3"/>
<gene>
    <name evidence="2" type="ORF">BJ508DRAFT_334061</name>
</gene>
<reference evidence="2 3" key="1">
    <citation type="journal article" date="2018" name="Nat. Ecol. Evol.">
        <title>Pezizomycetes genomes reveal the molecular basis of ectomycorrhizal truffle lifestyle.</title>
        <authorList>
            <person name="Murat C."/>
            <person name="Payen T."/>
            <person name="Noel B."/>
            <person name="Kuo A."/>
            <person name="Morin E."/>
            <person name="Chen J."/>
            <person name="Kohler A."/>
            <person name="Krizsan K."/>
            <person name="Balestrini R."/>
            <person name="Da Silva C."/>
            <person name="Montanini B."/>
            <person name="Hainaut M."/>
            <person name="Levati E."/>
            <person name="Barry K.W."/>
            <person name="Belfiori B."/>
            <person name="Cichocki N."/>
            <person name="Clum A."/>
            <person name="Dockter R.B."/>
            <person name="Fauchery L."/>
            <person name="Guy J."/>
            <person name="Iotti M."/>
            <person name="Le Tacon F."/>
            <person name="Lindquist E.A."/>
            <person name="Lipzen A."/>
            <person name="Malagnac F."/>
            <person name="Mello A."/>
            <person name="Molinier V."/>
            <person name="Miyauchi S."/>
            <person name="Poulain J."/>
            <person name="Riccioni C."/>
            <person name="Rubini A."/>
            <person name="Sitrit Y."/>
            <person name="Splivallo R."/>
            <person name="Traeger S."/>
            <person name="Wang M."/>
            <person name="Zifcakova L."/>
            <person name="Wipf D."/>
            <person name="Zambonelli A."/>
            <person name="Paolocci F."/>
            <person name="Nowrousian M."/>
            <person name="Ottonello S."/>
            <person name="Baldrian P."/>
            <person name="Spatafora J.W."/>
            <person name="Henrissat B."/>
            <person name="Nagy L.G."/>
            <person name="Aury J.M."/>
            <person name="Wincker P."/>
            <person name="Grigoriev I.V."/>
            <person name="Bonfante P."/>
            <person name="Martin F.M."/>
        </authorList>
    </citation>
    <scope>NUCLEOTIDE SEQUENCE [LARGE SCALE GENOMIC DNA]</scope>
    <source>
        <strain evidence="2 3">RN42</strain>
    </source>
</reference>